<proteinExistence type="predicted"/>
<name>A5G1I0_ACICJ</name>
<protein>
    <recommendedName>
        <fullName evidence="3">Phage late control D family protein</fullName>
    </recommendedName>
</protein>
<dbReference type="AlphaFoldDB" id="A5G1I0"/>
<sequence>MRVAGCRVSEAVTVRAIAPFATLDGAPLPGLERLEIRQPGAFEAACFVLEFAIGAVPGGAAWLAGLQGGVVTAGIGTGPALVVGQVDNVAIRFDLGAAILSGRDLAARLIDAEVDQTFSNLTASEVATGFAGEAGLAANVDATRTRIGQYYELAHAQTGLGLHSRHATRWDLLAALAVRERFSLSVTGTTLNFTAPPAGAPMLLTYGRDLMTLGCDRALALASPKMTVRSWNPKSKAAFSSSAGSSGGTTLIRPNLTQGEVERVAAAAQAALAAQAVRLQASMPGETSMMPGTPILLQGTQTALDGAYVVRSVERVIGGRIGFLQHFEAMRAA</sequence>
<dbReference type="EMBL" id="CP000697">
    <property type="protein sequence ID" value="ABQ31712.1"/>
    <property type="molecule type" value="Genomic_DNA"/>
</dbReference>
<evidence type="ECO:0000313" key="2">
    <source>
        <dbReference type="Proteomes" id="UP000000245"/>
    </source>
</evidence>
<dbReference type="Proteomes" id="UP000000245">
    <property type="component" value="Chromosome"/>
</dbReference>
<organism evidence="1 2">
    <name type="scientific">Acidiphilium cryptum (strain JF-5)</name>
    <dbReference type="NCBI Taxonomy" id="349163"/>
    <lineage>
        <taxon>Bacteria</taxon>
        <taxon>Pseudomonadati</taxon>
        <taxon>Pseudomonadota</taxon>
        <taxon>Alphaproteobacteria</taxon>
        <taxon>Acetobacterales</taxon>
        <taxon>Acidocellaceae</taxon>
        <taxon>Acidiphilium</taxon>
    </lineage>
</organism>
<dbReference type="SUPFAM" id="SSF69279">
    <property type="entry name" value="Phage tail proteins"/>
    <property type="match status" value="1"/>
</dbReference>
<reference evidence="1 2" key="1">
    <citation type="submission" date="2007-05" db="EMBL/GenBank/DDBJ databases">
        <title>Complete sequence of chromosome of Acidiphilium cryptum JF-5.</title>
        <authorList>
            <consortium name="US DOE Joint Genome Institute"/>
            <person name="Copeland A."/>
            <person name="Lucas S."/>
            <person name="Lapidus A."/>
            <person name="Barry K."/>
            <person name="Detter J.C."/>
            <person name="Glavina del Rio T."/>
            <person name="Hammon N."/>
            <person name="Israni S."/>
            <person name="Dalin E."/>
            <person name="Tice H."/>
            <person name="Pitluck S."/>
            <person name="Sims D."/>
            <person name="Brettin T."/>
            <person name="Bruce D."/>
            <person name="Han C."/>
            <person name="Schmutz J."/>
            <person name="Larimer F."/>
            <person name="Land M."/>
            <person name="Hauser L."/>
            <person name="Kyrpides N."/>
            <person name="Kim E."/>
            <person name="Magnuson T."/>
            <person name="Richardson P."/>
        </authorList>
    </citation>
    <scope>NUCLEOTIDE SEQUENCE [LARGE SCALE GENOMIC DNA]</scope>
    <source>
        <strain evidence="1 2">JF-5</strain>
    </source>
</reference>
<dbReference type="eggNOG" id="COG3500">
    <property type="taxonomic scope" value="Bacteria"/>
</dbReference>
<keyword evidence="2" id="KW-1185">Reference proteome</keyword>
<dbReference type="HOGENOM" id="CLU_856927_0_0_5"/>
<evidence type="ECO:0000313" key="1">
    <source>
        <dbReference type="EMBL" id="ABQ31712.1"/>
    </source>
</evidence>
<dbReference type="STRING" id="349163.Acry_2521"/>
<gene>
    <name evidence="1" type="ordered locus">Acry_2521</name>
</gene>
<dbReference type="KEGG" id="acr:Acry_2521"/>
<evidence type="ECO:0008006" key="3">
    <source>
        <dbReference type="Google" id="ProtNLM"/>
    </source>
</evidence>
<accession>A5G1I0</accession>